<reference evidence="5 6" key="1">
    <citation type="journal article" date="2024" name="BMC Genomics">
        <title>Genome assembly of redclaw crayfish (Cherax quadricarinatus) provides insights into its immune adaptation and hypoxia tolerance.</title>
        <authorList>
            <person name="Liu Z."/>
            <person name="Zheng J."/>
            <person name="Li H."/>
            <person name="Fang K."/>
            <person name="Wang S."/>
            <person name="He J."/>
            <person name="Zhou D."/>
            <person name="Weng S."/>
            <person name="Chi M."/>
            <person name="Gu Z."/>
            <person name="He J."/>
            <person name="Li F."/>
            <person name="Wang M."/>
        </authorList>
    </citation>
    <scope>NUCLEOTIDE SEQUENCE [LARGE SCALE GENOMIC DNA]</scope>
    <source>
        <strain evidence="5">ZL_2023a</strain>
    </source>
</reference>
<dbReference type="GO" id="GO:0003723">
    <property type="term" value="F:RNA binding"/>
    <property type="evidence" value="ECO:0007669"/>
    <property type="project" value="UniProtKB-UniRule"/>
</dbReference>
<dbReference type="Proteomes" id="UP001445076">
    <property type="component" value="Unassembled WGS sequence"/>
</dbReference>
<accession>A0AAW0WG67</accession>
<dbReference type="InterPro" id="IPR035979">
    <property type="entry name" value="RBD_domain_sf"/>
</dbReference>
<feature type="region of interest" description="Disordered" evidence="3">
    <location>
        <begin position="296"/>
        <end position="320"/>
    </location>
</feature>
<dbReference type="InterPro" id="IPR000504">
    <property type="entry name" value="RRM_dom"/>
</dbReference>
<keyword evidence="6" id="KW-1185">Reference proteome</keyword>
<sequence length="320" mass="33716">MQEKLKGQSNPSTSSWSQMLTHIAISLVLHLFCSFIQKLFYHDAVADGIPVAAGDPVVTSSPVAEGDLLVKSSHVTVSESVAASDPVVTSSPEAEGDLLVKSSHVTVSDSVAAGGPVVTSSPVAEGDLLVKSSHVTVSDSVAAGDLVVTSSPVDGDLLDMSSHVTVSGSEITSSPANAGDSVVTSNSVVATNSLVSVESSDEEWGLFIRNMPLDYTEEKIKELFHGFDGLYQVVVPPSRKNKSRGFAFAFFINKQCRDKALLLDGSLVFGKGDANARAIQVECYCSKSPFKYPLPTPPPASHAPTPKQNIVENNEQCPKV</sequence>
<dbReference type="PROSITE" id="PS50102">
    <property type="entry name" value="RRM"/>
    <property type="match status" value="1"/>
</dbReference>
<evidence type="ECO:0000256" key="2">
    <source>
        <dbReference type="PROSITE-ProRule" id="PRU00176"/>
    </source>
</evidence>
<dbReference type="AlphaFoldDB" id="A0AAW0WG67"/>
<dbReference type="Pfam" id="PF00076">
    <property type="entry name" value="RRM_1"/>
    <property type="match status" value="1"/>
</dbReference>
<organism evidence="5 6">
    <name type="scientific">Cherax quadricarinatus</name>
    <name type="common">Australian red claw crayfish</name>
    <dbReference type="NCBI Taxonomy" id="27406"/>
    <lineage>
        <taxon>Eukaryota</taxon>
        <taxon>Metazoa</taxon>
        <taxon>Ecdysozoa</taxon>
        <taxon>Arthropoda</taxon>
        <taxon>Crustacea</taxon>
        <taxon>Multicrustacea</taxon>
        <taxon>Malacostraca</taxon>
        <taxon>Eumalacostraca</taxon>
        <taxon>Eucarida</taxon>
        <taxon>Decapoda</taxon>
        <taxon>Pleocyemata</taxon>
        <taxon>Astacidea</taxon>
        <taxon>Parastacoidea</taxon>
        <taxon>Parastacidae</taxon>
        <taxon>Cherax</taxon>
    </lineage>
</organism>
<dbReference type="Gene3D" id="3.30.70.330">
    <property type="match status" value="1"/>
</dbReference>
<dbReference type="SMART" id="SM00360">
    <property type="entry name" value="RRM"/>
    <property type="match status" value="1"/>
</dbReference>
<feature type="domain" description="RRM" evidence="4">
    <location>
        <begin position="204"/>
        <end position="282"/>
    </location>
</feature>
<dbReference type="SUPFAM" id="SSF54928">
    <property type="entry name" value="RNA-binding domain, RBD"/>
    <property type="match status" value="1"/>
</dbReference>
<protein>
    <recommendedName>
        <fullName evidence="4">RRM domain-containing protein</fullName>
    </recommendedName>
</protein>
<keyword evidence="1 2" id="KW-0694">RNA-binding</keyword>
<dbReference type="CDD" id="cd00590">
    <property type="entry name" value="RRM_SF"/>
    <property type="match status" value="1"/>
</dbReference>
<dbReference type="InterPro" id="IPR012677">
    <property type="entry name" value="Nucleotide-bd_a/b_plait_sf"/>
</dbReference>
<evidence type="ECO:0000259" key="4">
    <source>
        <dbReference type="PROSITE" id="PS50102"/>
    </source>
</evidence>
<comment type="caution">
    <text evidence="5">The sequence shown here is derived from an EMBL/GenBank/DDBJ whole genome shotgun (WGS) entry which is preliminary data.</text>
</comment>
<gene>
    <name evidence="5" type="ORF">OTU49_007770</name>
</gene>
<evidence type="ECO:0000313" key="5">
    <source>
        <dbReference type="EMBL" id="KAK8731051.1"/>
    </source>
</evidence>
<evidence type="ECO:0000256" key="1">
    <source>
        <dbReference type="ARBA" id="ARBA00022884"/>
    </source>
</evidence>
<evidence type="ECO:0000313" key="6">
    <source>
        <dbReference type="Proteomes" id="UP001445076"/>
    </source>
</evidence>
<proteinExistence type="predicted"/>
<feature type="compositionally biased region" description="Polar residues" evidence="3">
    <location>
        <begin position="307"/>
        <end position="320"/>
    </location>
</feature>
<dbReference type="EMBL" id="JARKIK010000062">
    <property type="protein sequence ID" value="KAK8731051.1"/>
    <property type="molecule type" value="Genomic_DNA"/>
</dbReference>
<evidence type="ECO:0000256" key="3">
    <source>
        <dbReference type="SAM" id="MobiDB-lite"/>
    </source>
</evidence>
<name>A0AAW0WG67_CHEQU</name>